<keyword evidence="1" id="KW-1133">Transmembrane helix</keyword>
<evidence type="ECO:0000313" key="2">
    <source>
        <dbReference type="EMBL" id="CTQ43231.1"/>
    </source>
</evidence>
<sequence length="180" mass="20654">MYNPKEAAEDSHALHLAILFFVASAVAISIYFHHDSGLKYWLLKGFGETTPGKVLVIINDTPDGDKAWAHYRSNYRNTFKNFKSWHDERIVVEINPTNAPAQTLDFRIKPGEIIRETDGAVNVTYLPLNPKIAYPTRSLDRFSLDSQILFWSLVAGAVLLFLALRSARKWARFRARLRQY</sequence>
<gene>
    <name evidence="2" type="ORF">LAL4801_01667</name>
</gene>
<dbReference type="Proteomes" id="UP000048926">
    <property type="component" value="Unassembled WGS sequence"/>
</dbReference>
<reference evidence="3" key="1">
    <citation type="submission" date="2015-07" db="EMBL/GenBank/DDBJ databases">
        <authorList>
            <person name="Rodrigo-Torres Lidia"/>
            <person name="Arahal R.David."/>
        </authorList>
    </citation>
    <scope>NUCLEOTIDE SEQUENCE [LARGE SCALE GENOMIC DNA]</scope>
    <source>
        <strain evidence="3">CECT 4801</strain>
    </source>
</reference>
<organism evidence="2 3">
    <name type="scientific">Roseibium aggregatum</name>
    <dbReference type="NCBI Taxonomy" id="187304"/>
    <lineage>
        <taxon>Bacteria</taxon>
        <taxon>Pseudomonadati</taxon>
        <taxon>Pseudomonadota</taxon>
        <taxon>Alphaproteobacteria</taxon>
        <taxon>Hyphomicrobiales</taxon>
        <taxon>Stappiaceae</taxon>
        <taxon>Roseibium</taxon>
    </lineage>
</organism>
<keyword evidence="3" id="KW-1185">Reference proteome</keyword>
<keyword evidence="1" id="KW-0472">Membrane</keyword>
<dbReference type="AlphaFoldDB" id="A0A0M6Y2J6"/>
<feature type="transmembrane region" description="Helical" evidence="1">
    <location>
        <begin position="148"/>
        <end position="167"/>
    </location>
</feature>
<dbReference type="RefSeq" id="WP_055655330.1">
    <property type="nucleotide sequence ID" value="NZ_CXST01000001.1"/>
</dbReference>
<feature type="transmembrane region" description="Helical" evidence="1">
    <location>
        <begin position="12"/>
        <end position="32"/>
    </location>
</feature>
<evidence type="ECO:0000256" key="1">
    <source>
        <dbReference type="SAM" id="Phobius"/>
    </source>
</evidence>
<protein>
    <submittedName>
        <fullName evidence="2">Uncharacterized protein</fullName>
    </submittedName>
</protein>
<dbReference type="EMBL" id="CXST01000001">
    <property type="protein sequence ID" value="CTQ43231.1"/>
    <property type="molecule type" value="Genomic_DNA"/>
</dbReference>
<keyword evidence="1" id="KW-0812">Transmembrane</keyword>
<name>A0A0M6Y2J6_9HYPH</name>
<proteinExistence type="predicted"/>
<dbReference type="OrthoDB" id="7677329at2"/>
<evidence type="ECO:0000313" key="3">
    <source>
        <dbReference type="Proteomes" id="UP000048926"/>
    </source>
</evidence>
<accession>A0A0M6Y2J6</accession>